<dbReference type="InterPro" id="IPR013766">
    <property type="entry name" value="Thioredoxin_domain"/>
</dbReference>
<protein>
    <recommendedName>
        <fullName evidence="1">Thioredoxin domain-containing protein</fullName>
    </recommendedName>
</protein>
<dbReference type="HOGENOM" id="CLU_042529_1_0_10"/>
<dbReference type="InterPro" id="IPR000866">
    <property type="entry name" value="AhpC/TSA"/>
</dbReference>
<sequence length="403" mass="46101">MPIQFISAKTIVRQLKQIGLLIPFILYCTFAVGQQQDTTVFRVSGRIKNFGTGILIGTIRAFGNDSIRLDTIEVKHDSLNHTTCVEAPQVIKYEPIDDRFARYRKVIKNGDSVAVDFADGQLKCMEVVAAPGLNITINGTAGRSLTAYPSGSAENEQLAALRKKFYPLIDQLSDLDYSDRKIRDSVLKAEDRLTTAATAIQSDFVKNNPSSIVSSFLIWKQFELLNKKNPDKADSLFQLIHPIDKDIYKQLMLLAQQNRNKTITELSVGQLFPDFKTKFVYKNSSFNLKQTLGKYTLIDFWGTWCIPCVKELPKLKSYCDKFSHKLNLVSIASDDYVRWKAFLDKKNYNWVQILDQDIPKLSERFVVQVYPTKYLLDPEGKILMIFKDVTEEVWEQLDHLLMP</sequence>
<name>W0F8Q0_9BACT</name>
<dbReference type="PANTHER" id="PTHR42852:SF13">
    <property type="entry name" value="PROTEIN DIPZ"/>
    <property type="match status" value="1"/>
</dbReference>
<dbReference type="GO" id="GO:0016491">
    <property type="term" value="F:oxidoreductase activity"/>
    <property type="evidence" value="ECO:0007669"/>
    <property type="project" value="InterPro"/>
</dbReference>
<reference evidence="2 3" key="1">
    <citation type="submission" date="2013-12" db="EMBL/GenBank/DDBJ databases">
        <authorList>
            <consortium name="DOE Joint Genome Institute"/>
            <person name="Eisen J."/>
            <person name="Huntemann M."/>
            <person name="Han J."/>
            <person name="Chen A."/>
            <person name="Kyrpides N."/>
            <person name="Mavromatis K."/>
            <person name="Markowitz V."/>
            <person name="Palaniappan K."/>
            <person name="Ivanova N."/>
            <person name="Schaumberg A."/>
            <person name="Pati A."/>
            <person name="Liolios K."/>
            <person name="Nordberg H.P."/>
            <person name="Cantor M.N."/>
            <person name="Hua S.X."/>
            <person name="Woyke T."/>
        </authorList>
    </citation>
    <scope>NUCLEOTIDE SEQUENCE [LARGE SCALE GENOMIC DNA]</scope>
    <source>
        <strain evidence="3">DSM 19437</strain>
    </source>
</reference>
<feature type="domain" description="Thioredoxin" evidence="1">
    <location>
        <begin position="266"/>
        <end position="403"/>
    </location>
</feature>
<dbReference type="InterPro" id="IPR050553">
    <property type="entry name" value="Thioredoxin_ResA/DsbE_sf"/>
</dbReference>
<dbReference type="EMBL" id="CP007035">
    <property type="protein sequence ID" value="AHF17736.1"/>
    <property type="molecule type" value="Genomic_DNA"/>
</dbReference>
<dbReference type="Pfam" id="PF00578">
    <property type="entry name" value="AhpC-TSA"/>
    <property type="match status" value="1"/>
</dbReference>
<dbReference type="RefSeq" id="WP_025298929.1">
    <property type="nucleotide sequence ID" value="NZ_CP007035.1"/>
</dbReference>
<organism evidence="2 3">
    <name type="scientific">Niabella soli DSM 19437</name>
    <dbReference type="NCBI Taxonomy" id="929713"/>
    <lineage>
        <taxon>Bacteria</taxon>
        <taxon>Pseudomonadati</taxon>
        <taxon>Bacteroidota</taxon>
        <taxon>Chitinophagia</taxon>
        <taxon>Chitinophagales</taxon>
        <taxon>Chitinophagaceae</taxon>
        <taxon>Niabella</taxon>
    </lineage>
</organism>
<keyword evidence="3" id="KW-1185">Reference proteome</keyword>
<dbReference type="PROSITE" id="PS51352">
    <property type="entry name" value="THIOREDOXIN_2"/>
    <property type="match status" value="1"/>
</dbReference>
<dbReference type="SUPFAM" id="SSF52833">
    <property type="entry name" value="Thioredoxin-like"/>
    <property type="match status" value="1"/>
</dbReference>
<dbReference type="AlphaFoldDB" id="W0F8Q0"/>
<dbReference type="GO" id="GO:0016209">
    <property type="term" value="F:antioxidant activity"/>
    <property type="evidence" value="ECO:0007669"/>
    <property type="project" value="InterPro"/>
</dbReference>
<dbReference type="eggNOG" id="COG0526">
    <property type="taxonomic scope" value="Bacteria"/>
</dbReference>
<dbReference type="Proteomes" id="UP000003586">
    <property type="component" value="Chromosome"/>
</dbReference>
<evidence type="ECO:0000313" key="2">
    <source>
        <dbReference type="EMBL" id="AHF17736.1"/>
    </source>
</evidence>
<accession>W0F8Q0</accession>
<evidence type="ECO:0000313" key="3">
    <source>
        <dbReference type="Proteomes" id="UP000003586"/>
    </source>
</evidence>
<dbReference type="STRING" id="929713.NIASO_13340"/>
<dbReference type="InterPro" id="IPR036249">
    <property type="entry name" value="Thioredoxin-like_sf"/>
</dbReference>
<gene>
    <name evidence="2" type="ORF">NIASO_13340</name>
</gene>
<dbReference type="PANTHER" id="PTHR42852">
    <property type="entry name" value="THIOL:DISULFIDE INTERCHANGE PROTEIN DSBE"/>
    <property type="match status" value="1"/>
</dbReference>
<evidence type="ECO:0000259" key="1">
    <source>
        <dbReference type="PROSITE" id="PS51352"/>
    </source>
</evidence>
<dbReference type="Gene3D" id="3.40.30.10">
    <property type="entry name" value="Glutaredoxin"/>
    <property type="match status" value="1"/>
</dbReference>
<proteinExistence type="predicted"/>
<dbReference type="CDD" id="cd02966">
    <property type="entry name" value="TlpA_like_family"/>
    <property type="match status" value="1"/>
</dbReference>
<dbReference type="KEGG" id="nso:NIASO_13340"/>